<reference evidence="13" key="1">
    <citation type="submission" date="2014-11" db="EMBL/GenBank/DDBJ databases">
        <title>Molecular phylogeny of cliff fern family Woodsiaceae with morphological implications.</title>
        <authorList>
            <person name="Shao Y.-Z."/>
            <person name="Wei R."/>
            <person name="Zhang X.-C."/>
        </authorList>
    </citation>
    <scope>NUCLEOTIDE SEQUENCE</scope>
</reference>
<dbReference type="PROSITE" id="PS50297">
    <property type="entry name" value="ANK_REP_REGION"/>
    <property type="match status" value="2"/>
</dbReference>
<dbReference type="Gene3D" id="1.25.40.20">
    <property type="entry name" value="Ankyrin repeat-containing domain"/>
    <property type="match status" value="1"/>
</dbReference>
<keyword evidence="10" id="KW-0175">Coiled coil</keyword>
<gene>
    <name evidence="13" type="ORF">Cvel_13004.t1.CR1</name>
</gene>
<organism evidence="13">
    <name type="scientific">Chromera velia CCMP2878</name>
    <dbReference type="NCBI Taxonomy" id="1169474"/>
    <lineage>
        <taxon>Eukaryota</taxon>
        <taxon>Sar</taxon>
        <taxon>Alveolata</taxon>
        <taxon>Colpodellida</taxon>
        <taxon>Chromeraceae</taxon>
        <taxon>Chromera</taxon>
    </lineage>
</organism>
<feature type="domain" description="Protein kinase" evidence="12">
    <location>
        <begin position="757"/>
        <end position="1153"/>
    </location>
</feature>
<dbReference type="Gene3D" id="1.10.510.10">
    <property type="entry name" value="Transferase(Phosphotransferase) domain 1"/>
    <property type="match status" value="1"/>
</dbReference>
<evidence type="ECO:0000256" key="5">
    <source>
        <dbReference type="ARBA" id="ARBA00022777"/>
    </source>
</evidence>
<keyword evidence="4" id="KW-0547">Nucleotide-binding</keyword>
<feature type="repeat" description="ANK" evidence="9">
    <location>
        <begin position="159"/>
        <end position="193"/>
    </location>
</feature>
<feature type="coiled-coil region" evidence="10">
    <location>
        <begin position="646"/>
        <end position="689"/>
    </location>
</feature>
<evidence type="ECO:0000256" key="3">
    <source>
        <dbReference type="ARBA" id="ARBA00022679"/>
    </source>
</evidence>
<feature type="region of interest" description="Disordered" evidence="11">
    <location>
        <begin position="388"/>
        <end position="419"/>
    </location>
</feature>
<keyword evidence="9" id="KW-0040">ANK repeat</keyword>
<dbReference type="SMART" id="SM00248">
    <property type="entry name" value="ANK"/>
    <property type="match status" value="5"/>
</dbReference>
<dbReference type="SUPFAM" id="SSF48403">
    <property type="entry name" value="Ankyrin repeat"/>
    <property type="match status" value="1"/>
</dbReference>
<dbReference type="InterPro" id="IPR002110">
    <property type="entry name" value="Ankyrin_rpt"/>
</dbReference>
<dbReference type="CDD" id="cd20336">
    <property type="entry name" value="Rcat_RBR"/>
    <property type="match status" value="1"/>
</dbReference>
<proteinExistence type="predicted"/>
<evidence type="ECO:0000256" key="1">
    <source>
        <dbReference type="ARBA" id="ARBA00012513"/>
    </source>
</evidence>
<dbReference type="PROSITE" id="PS50011">
    <property type="entry name" value="PROTEIN_KINASE_DOM"/>
    <property type="match status" value="1"/>
</dbReference>
<dbReference type="SUPFAM" id="SSF56112">
    <property type="entry name" value="Protein kinase-like (PK-like)"/>
    <property type="match status" value="1"/>
</dbReference>
<dbReference type="VEuPathDB" id="CryptoDB:Cvel_13004"/>
<comment type="catalytic activity">
    <reaction evidence="7">
        <text>L-threonyl-[protein] + ATP = O-phospho-L-threonyl-[protein] + ADP + H(+)</text>
        <dbReference type="Rhea" id="RHEA:46608"/>
        <dbReference type="Rhea" id="RHEA-COMP:11060"/>
        <dbReference type="Rhea" id="RHEA-COMP:11605"/>
        <dbReference type="ChEBI" id="CHEBI:15378"/>
        <dbReference type="ChEBI" id="CHEBI:30013"/>
        <dbReference type="ChEBI" id="CHEBI:30616"/>
        <dbReference type="ChEBI" id="CHEBI:61977"/>
        <dbReference type="ChEBI" id="CHEBI:456216"/>
        <dbReference type="EC" id="2.7.11.1"/>
    </reaction>
</comment>
<evidence type="ECO:0000259" key="12">
    <source>
        <dbReference type="PROSITE" id="PS50011"/>
    </source>
</evidence>
<evidence type="ECO:0000256" key="6">
    <source>
        <dbReference type="ARBA" id="ARBA00022840"/>
    </source>
</evidence>
<evidence type="ECO:0000256" key="10">
    <source>
        <dbReference type="SAM" id="Coils"/>
    </source>
</evidence>
<evidence type="ECO:0000256" key="2">
    <source>
        <dbReference type="ARBA" id="ARBA00022527"/>
    </source>
</evidence>
<dbReference type="CDD" id="cd00180">
    <property type="entry name" value="PKc"/>
    <property type="match status" value="1"/>
</dbReference>
<dbReference type="PANTHER" id="PTHR43671:SF98">
    <property type="entry name" value="SERINE_THREONINE-PROTEIN KINASE NEK11"/>
    <property type="match status" value="1"/>
</dbReference>
<dbReference type="Gene3D" id="3.30.40.10">
    <property type="entry name" value="Zinc/RING finger domain, C3HC4 (zinc finger)"/>
    <property type="match status" value="1"/>
</dbReference>
<dbReference type="InterPro" id="IPR050660">
    <property type="entry name" value="NEK_Ser/Thr_kinase"/>
</dbReference>
<dbReference type="InterPro" id="IPR036770">
    <property type="entry name" value="Ankyrin_rpt-contain_sf"/>
</dbReference>
<dbReference type="GO" id="GO:0005524">
    <property type="term" value="F:ATP binding"/>
    <property type="evidence" value="ECO:0007669"/>
    <property type="project" value="UniProtKB-KW"/>
</dbReference>
<name>A0A0K6SB95_9ALVE</name>
<evidence type="ECO:0000256" key="4">
    <source>
        <dbReference type="ARBA" id="ARBA00022741"/>
    </source>
</evidence>
<evidence type="ECO:0000256" key="9">
    <source>
        <dbReference type="PROSITE-ProRule" id="PRU00023"/>
    </source>
</evidence>
<evidence type="ECO:0000256" key="11">
    <source>
        <dbReference type="SAM" id="MobiDB-lite"/>
    </source>
</evidence>
<evidence type="ECO:0000256" key="7">
    <source>
        <dbReference type="ARBA" id="ARBA00047899"/>
    </source>
</evidence>
<feature type="region of interest" description="Disordered" evidence="11">
    <location>
        <begin position="296"/>
        <end position="342"/>
    </location>
</feature>
<dbReference type="EC" id="2.7.11.1" evidence="1"/>
<feature type="compositionally biased region" description="Basic and acidic residues" evidence="11">
    <location>
        <begin position="410"/>
        <end position="419"/>
    </location>
</feature>
<dbReference type="PROSITE" id="PS50088">
    <property type="entry name" value="ANK_REPEAT"/>
    <property type="match status" value="3"/>
</dbReference>
<feature type="repeat" description="ANK" evidence="9">
    <location>
        <begin position="124"/>
        <end position="157"/>
    </location>
</feature>
<dbReference type="SMART" id="SM00220">
    <property type="entry name" value="S_TKc"/>
    <property type="match status" value="1"/>
</dbReference>
<dbReference type="PhylomeDB" id="A0A0K6SB95"/>
<keyword evidence="3" id="KW-0808">Transferase</keyword>
<dbReference type="PANTHER" id="PTHR43671">
    <property type="entry name" value="SERINE/THREONINE-PROTEIN KINASE NEK"/>
    <property type="match status" value="1"/>
</dbReference>
<protein>
    <recommendedName>
        <fullName evidence="1">non-specific serine/threonine protein kinase</fullName>
        <ecNumber evidence="1">2.7.11.1</ecNumber>
    </recommendedName>
</protein>
<dbReference type="InterPro" id="IPR000719">
    <property type="entry name" value="Prot_kinase_dom"/>
</dbReference>
<dbReference type="InterPro" id="IPR011009">
    <property type="entry name" value="Kinase-like_dom_sf"/>
</dbReference>
<keyword evidence="6" id="KW-0067">ATP-binding</keyword>
<feature type="repeat" description="ANK" evidence="9">
    <location>
        <begin position="89"/>
        <end position="123"/>
    </location>
</feature>
<dbReference type="AlphaFoldDB" id="A0A0K6SB95"/>
<keyword evidence="2" id="KW-0723">Serine/threonine-protein kinase</keyword>
<keyword evidence="5" id="KW-0418">Kinase</keyword>
<dbReference type="Pfam" id="PF12796">
    <property type="entry name" value="Ank_2"/>
    <property type="match status" value="1"/>
</dbReference>
<evidence type="ECO:0000256" key="8">
    <source>
        <dbReference type="ARBA" id="ARBA00048679"/>
    </source>
</evidence>
<feature type="compositionally biased region" description="Low complexity" evidence="11">
    <location>
        <begin position="297"/>
        <end position="341"/>
    </location>
</feature>
<dbReference type="EMBL" id="CDMZ01005812">
    <property type="protein sequence ID" value="CUC10858.1"/>
    <property type="molecule type" value="Genomic_DNA"/>
</dbReference>
<evidence type="ECO:0000313" key="13">
    <source>
        <dbReference type="EMBL" id="CUC10858.1"/>
    </source>
</evidence>
<sequence length="1261" mass="139736">MEESQFIRVLSRSQQRACRELRDVVKDRTPEDVKRFLGSIPPDKLRGVLESREGSATLQTAVSRVPPSAEIVKMLVAAGADLRNCDQQGGNPILHRALSRRNPDPQIVKALIDAGADVNAMDFGGVPALHRAVKDHRCPVLTKMLLDAGADVKSKDGEFSSTALHVELSRYKPSFEIVKLLVDAGADLEAKDSKGETVIDIARRKKHHDVIFFLLRGECRHQLQRTLGELAVSMYARLDMVRSCASRSNSEEAPCLSLDSEEVEGLWGLPVTPWKEMIGVLQELVQMEGGRDVKLIPPSAVTTRPPSSSRPSTSGSLISSPSSAPAVSSPPSESAPAEPLPCHGLRDRILTVHDLVSLLDERQGALKKVSEVRTRIRSFHTLQRSFRKRVEEANGGGGSREASVGPVTPTEREERDQKRKDVLRVLETAMESCDSAVQGLRCIARAENGGGGGDGLSSMEALAGRLKRALSPLLGIMEEEKGFVLFSTREKNLSSVSFSDLCINALALSSRWIDSRKHAVLEVRAASEKAWEGMGDACSEMRKGNIFAFAAAAVEVEEAEGAEAEVLSRMRRLQDSAECEGFVMIVNFAREVLQRLRGMIDSFHVIQELEDALAEVEREAGYIREGISLSENWGAGEAAVETLGRLIQAEKRLRDKEKRLDLLAQVARMDEENEEVTRLESELQTVREEAKTRDLPSEIARERAHLLTIAARHFPECLWEHSAFLRHVRLNIEEVAHCAPLLQAGVVLKGRSSLRDFSDEKVIAEPSPGTRMTRITDCADRKGGRWVLKRYEIGGGGRGQSQPEAVGACSRWFYRQVAMLHELRHPHLVPVVAAWQEGVYGFIQMPRYPGGNLREWMAARPAEGGRGAGESLRLAEDLLLVLSFLHEKGKVHCDVKPENILLTEGGRAVLGDFDGVKEKDYRHSTVLYVTCQFLAPEVRAGGRVSTAADIFAAGLVLSELLEGGVLEGDPQRAAAFTALSDAMRATDPSARPTAAQVLHSPLFSGEIARTAQCIVCVDISLCERGLQCSQNHFLCAECLNGYVEANARIDPEYSDVRARFKETKCKVACMNPGCPSAPFDPSDVSRLLRSEVYAAWETAKAEVTEQRVRREMEEEVREQLRKALRQEGAERKVREITEEILTLKCPRCRMAFVEFTGCVALNCANCFCRFCAYCLADCGREAHGHVPECRIAIAIGNRLGFRFGMFPDPPPPSTDRTRWNVFLRERQRDRVREVLRQLGEEERNEATRLLQPLLQERGIRL</sequence>
<dbReference type="InterPro" id="IPR013083">
    <property type="entry name" value="Znf_RING/FYVE/PHD"/>
</dbReference>
<dbReference type="GO" id="GO:0004674">
    <property type="term" value="F:protein serine/threonine kinase activity"/>
    <property type="evidence" value="ECO:0007669"/>
    <property type="project" value="UniProtKB-KW"/>
</dbReference>
<accession>A0A0K6SB95</accession>
<comment type="catalytic activity">
    <reaction evidence="8">
        <text>L-seryl-[protein] + ATP = O-phospho-L-seryl-[protein] + ADP + H(+)</text>
        <dbReference type="Rhea" id="RHEA:17989"/>
        <dbReference type="Rhea" id="RHEA-COMP:9863"/>
        <dbReference type="Rhea" id="RHEA-COMP:11604"/>
        <dbReference type="ChEBI" id="CHEBI:15378"/>
        <dbReference type="ChEBI" id="CHEBI:29999"/>
        <dbReference type="ChEBI" id="CHEBI:30616"/>
        <dbReference type="ChEBI" id="CHEBI:83421"/>
        <dbReference type="ChEBI" id="CHEBI:456216"/>
        <dbReference type="EC" id="2.7.11.1"/>
    </reaction>
</comment>
<dbReference type="Pfam" id="PF00069">
    <property type="entry name" value="Pkinase"/>
    <property type="match status" value="1"/>
</dbReference>